<dbReference type="GeneID" id="92181362"/>
<organism evidence="2 3">
    <name type="scientific">Kwoniella newhampshirensis</name>
    <dbReference type="NCBI Taxonomy" id="1651941"/>
    <lineage>
        <taxon>Eukaryota</taxon>
        <taxon>Fungi</taxon>
        <taxon>Dikarya</taxon>
        <taxon>Basidiomycota</taxon>
        <taxon>Agaricomycotina</taxon>
        <taxon>Tremellomycetes</taxon>
        <taxon>Tremellales</taxon>
        <taxon>Cryptococcaceae</taxon>
        <taxon>Kwoniella</taxon>
    </lineage>
</organism>
<evidence type="ECO:0000313" key="3">
    <source>
        <dbReference type="Proteomes" id="UP001388673"/>
    </source>
</evidence>
<comment type="caution">
    <text evidence="2">The sequence shown here is derived from an EMBL/GenBank/DDBJ whole genome shotgun (WGS) entry which is preliminary data.</text>
</comment>
<protein>
    <submittedName>
        <fullName evidence="2">Uncharacterized protein</fullName>
    </submittedName>
</protein>
<name>A0AAW0YMN4_9TREE</name>
<gene>
    <name evidence="2" type="ORF">IAR55_004104</name>
</gene>
<dbReference type="Proteomes" id="UP001388673">
    <property type="component" value="Unassembled WGS sequence"/>
</dbReference>
<dbReference type="AlphaFoldDB" id="A0AAW0YMN4"/>
<dbReference type="EMBL" id="JBCAWK010000007">
    <property type="protein sequence ID" value="KAK8853398.1"/>
    <property type="molecule type" value="Genomic_DNA"/>
</dbReference>
<accession>A0AAW0YMN4</accession>
<feature type="compositionally biased region" description="Basic and acidic residues" evidence="1">
    <location>
        <begin position="749"/>
        <end position="760"/>
    </location>
</feature>
<proteinExistence type="predicted"/>
<dbReference type="KEGG" id="kne:92181362"/>
<feature type="region of interest" description="Disordered" evidence="1">
    <location>
        <begin position="732"/>
        <end position="760"/>
    </location>
</feature>
<sequence length="1070" mass="118972">MSAIQLMTIREVRLHHCLTSRGITEKNVKNALEEYAFVSMGEGKRVREWCEEITNVLEKISAPAHYRDVLDISPLKVLLPFIHLPSNPYFPTAQPPLPSPLVSVSCFPSISRHQFIDALSRFSQQDHAEDAFHIDDEALIVELCLEYIARRWRIASSEENQGEDTLVDGISRKLTEIEFELQLEANSSTLQSDILPILHRVRFNLGFVTSSQLITKLNNGFTNTSIEHGRVQAYQPFQIVKAWIERRLCAGVAYQIILDDLKAVRNRAENEEHKHIIIDVLADIGILQRSQDEERYDQFGFDLSPSPLITSPIGSKRTRTLSALFQSQKMGRKSSHQGMTSTKWFSHKRNMSNASKTHLVNPDQRRPSLSTMSTMSVNSAAAPQSPTLVGTPMSATFPDYINNRCSSSTIRLATSLHDDVFASLMAFTDPEDVRAVLLNHLMEMRYHVHGQEEEGWFLCGGKDRAEDLLNHLERKMVGKKDVMGLREVFTSMRAAFDLTPLTTSMVRRPSNVPTSPTSLEFPAHGRGVSFDIDQYLAEIAPPIRSADIVEEDVEQEEMLSAPTRESVGAQSILTTASHATSDSQCHAGRRASRLSDFTIREAKVEYPLESKAVEYHLSKSPVNPDNDPMTPSLATGYKKIFSQSVPNLSDSPYIRLPAAVSSLRRHKLHLTKSKTPARLNSPRDRSSTPKKFAHLQEVTLTPNTSVLHSAVTGNTSQPLSNCIRETLCTLSSSSTLSSPSDHLLVTPRARRESSDTDKNRRQLHRNFVIFDGEQVSPSRELLHIHGDTEDDERRTPTEDTGNDKENLSPSALLSTPRLPPRISSLKVPARVRFSPSPAGSSHGSNGWSSVGSPATIVKQEPVSAVPLEIVIQLYNTASFTDGISPDNLELVLRRLVETERSRGKRSGQDWDAHSKSHVVWLIEQLAILLKDAALTPTIDRVISSLSSTSQDILDEPLPIVTIPTRSFLSPKHVQSNPNSSASSPCREDFASHKPLNLLQRRSRSKTLQASISSFDSVSSTYSTPSVQDSDCVEQKRLGLFGLRADGRDSETCSIGTFGRKSSVEDVVLAI</sequence>
<dbReference type="RefSeq" id="XP_066802584.1">
    <property type="nucleotide sequence ID" value="XM_066947205.1"/>
</dbReference>
<feature type="compositionally biased region" description="Basic and acidic residues" evidence="1">
    <location>
        <begin position="780"/>
        <end position="806"/>
    </location>
</feature>
<feature type="region of interest" description="Disordered" evidence="1">
    <location>
        <begin position="778"/>
        <end position="820"/>
    </location>
</feature>
<reference evidence="2 3" key="1">
    <citation type="journal article" date="2024" name="bioRxiv">
        <title>Comparative genomics of Cryptococcus and Kwoniella reveals pathogenesis evolution and contrasting karyotype dynamics via intercentromeric recombination or chromosome fusion.</title>
        <authorList>
            <person name="Coelho M.A."/>
            <person name="David-Palma M."/>
            <person name="Shea T."/>
            <person name="Bowers K."/>
            <person name="McGinley-Smith S."/>
            <person name="Mohammad A.W."/>
            <person name="Gnirke A."/>
            <person name="Yurkov A.M."/>
            <person name="Nowrousian M."/>
            <person name="Sun S."/>
            <person name="Cuomo C.A."/>
            <person name="Heitman J."/>
        </authorList>
    </citation>
    <scope>NUCLEOTIDE SEQUENCE [LARGE SCALE GENOMIC DNA]</scope>
    <source>
        <strain evidence="2 3">CBS 13917</strain>
    </source>
</reference>
<evidence type="ECO:0000256" key="1">
    <source>
        <dbReference type="SAM" id="MobiDB-lite"/>
    </source>
</evidence>
<keyword evidence="3" id="KW-1185">Reference proteome</keyword>
<evidence type="ECO:0000313" key="2">
    <source>
        <dbReference type="EMBL" id="KAK8853398.1"/>
    </source>
</evidence>